<name>A0ABT9VHE5_9BACI</name>
<keyword evidence="3" id="KW-1185">Reference proteome</keyword>
<evidence type="ECO:0000256" key="1">
    <source>
        <dbReference type="SAM" id="MobiDB-lite"/>
    </source>
</evidence>
<dbReference type="Proteomes" id="UP001224359">
    <property type="component" value="Unassembled WGS sequence"/>
</dbReference>
<feature type="compositionally biased region" description="Polar residues" evidence="1">
    <location>
        <begin position="151"/>
        <end position="164"/>
    </location>
</feature>
<accession>A0ABT9VHE5</accession>
<feature type="compositionally biased region" description="Basic and acidic residues" evidence="1">
    <location>
        <begin position="134"/>
        <end position="150"/>
    </location>
</feature>
<protein>
    <recommendedName>
        <fullName evidence="4">Sortase</fullName>
    </recommendedName>
</protein>
<evidence type="ECO:0000313" key="2">
    <source>
        <dbReference type="EMBL" id="MDQ0160245.1"/>
    </source>
</evidence>
<dbReference type="Gene3D" id="2.40.260.10">
    <property type="entry name" value="Sortase"/>
    <property type="match status" value="1"/>
</dbReference>
<dbReference type="InterPro" id="IPR023365">
    <property type="entry name" value="Sortase_dom-sf"/>
</dbReference>
<organism evidence="2 3">
    <name type="scientific">Alkalibacillus salilacus</name>
    <dbReference type="NCBI Taxonomy" id="284582"/>
    <lineage>
        <taxon>Bacteria</taxon>
        <taxon>Bacillati</taxon>
        <taxon>Bacillota</taxon>
        <taxon>Bacilli</taxon>
        <taxon>Bacillales</taxon>
        <taxon>Bacillaceae</taxon>
        <taxon>Alkalibacillus</taxon>
    </lineage>
</organism>
<reference evidence="2 3" key="1">
    <citation type="submission" date="2023-07" db="EMBL/GenBank/DDBJ databases">
        <title>Genomic Encyclopedia of Type Strains, Phase IV (KMG-IV): sequencing the most valuable type-strain genomes for metagenomic binning, comparative biology and taxonomic classification.</title>
        <authorList>
            <person name="Goeker M."/>
        </authorList>
    </citation>
    <scope>NUCLEOTIDE SEQUENCE [LARGE SCALE GENOMIC DNA]</scope>
    <source>
        <strain evidence="2 3">DSM 16460</strain>
    </source>
</reference>
<dbReference type="RefSeq" id="WP_306977359.1">
    <property type="nucleotide sequence ID" value="NZ_JAUSTQ010000010.1"/>
</dbReference>
<comment type="caution">
    <text evidence="2">The sequence shown here is derived from an EMBL/GenBank/DDBJ whole genome shotgun (WGS) entry which is preliminary data.</text>
</comment>
<gene>
    <name evidence="2" type="ORF">J2S77_002248</name>
</gene>
<sequence>MNKFWFSIVISLSFTMIIFISPAYSSETTTYQGASHESLNHEFPTKPVITLTATKPSVTYDIDEYKGEYQAKAEINLYNEPHKAYKTNVQLSPNQVINVDGKTVVNDIIWLRISIHKETYWAREAFLDQVSPKLSDRTPKTTQKTDHEARTAQTENNDSQQQKESNNKTDKSTAPNENQSTSEQTTPDYQPMTIYFNGRAVSYRNGGRANGQSIINQQSVASTWGGVETFSGKDGMNTHFIGHNPGVFSSVWNANSFTVTDANGEAFRYELTSTYQVNRKGIGLNNGKDYWNRITGTSGGERITLQACFTTDGSINWIVEARLVE</sequence>
<dbReference type="EMBL" id="JAUSTQ010000010">
    <property type="protein sequence ID" value="MDQ0160245.1"/>
    <property type="molecule type" value="Genomic_DNA"/>
</dbReference>
<feature type="compositionally biased region" description="Polar residues" evidence="1">
    <location>
        <begin position="172"/>
        <end position="188"/>
    </location>
</feature>
<evidence type="ECO:0008006" key="4">
    <source>
        <dbReference type="Google" id="ProtNLM"/>
    </source>
</evidence>
<evidence type="ECO:0000313" key="3">
    <source>
        <dbReference type="Proteomes" id="UP001224359"/>
    </source>
</evidence>
<feature type="region of interest" description="Disordered" evidence="1">
    <location>
        <begin position="134"/>
        <end position="191"/>
    </location>
</feature>
<proteinExistence type="predicted"/>